<dbReference type="Gene3D" id="3.20.20.120">
    <property type="entry name" value="Enolase-like C-terminal domain"/>
    <property type="match status" value="1"/>
</dbReference>
<comment type="similarity">
    <text evidence="2">Belongs to the enolase family.</text>
</comment>
<evidence type="ECO:0000256" key="4">
    <source>
        <dbReference type="ARBA" id="ARBA00017068"/>
    </source>
</evidence>
<keyword evidence="5" id="KW-0964">Secreted</keyword>
<evidence type="ECO:0000313" key="9">
    <source>
        <dbReference type="EMBL" id="BBF66553.1"/>
    </source>
</evidence>
<comment type="pathway">
    <text evidence="1">Carbohydrate degradation; glycolysis; pyruvate from D-glyceraldehyde 3-phosphate: step 4/5.</text>
</comment>
<evidence type="ECO:0000256" key="7">
    <source>
        <dbReference type="ARBA" id="ARBA00023239"/>
    </source>
</evidence>
<dbReference type="InterPro" id="IPR020810">
    <property type="entry name" value="Enolase_C"/>
</dbReference>
<dbReference type="Proteomes" id="UP000280188">
    <property type="component" value="Chromosome"/>
</dbReference>
<proteinExistence type="inferred from homology"/>
<evidence type="ECO:0000256" key="2">
    <source>
        <dbReference type="ARBA" id="ARBA00009604"/>
    </source>
</evidence>
<dbReference type="InterPro" id="IPR036849">
    <property type="entry name" value="Enolase-like_C_sf"/>
</dbReference>
<keyword evidence="6" id="KW-0324">Glycolysis</keyword>
<reference evidence="9 10" key="1">
    <citation type="journal article" date="2018" name="Microbiol. Resour. Announc.">
        <title>Complete Genome Sequence of Acidithiobacillus ferridurans JCM 18981.</title>
        <authorList>
            <person name="Miyauchi T."/>
            <person name="Kouzuma A."/>
            <person name="Abe T."/>
            <person name="Watanabe K."/>
        </authorList>
    </citation>
    <scope>NUCLEOTIDE SEQUENCE [LARGE SCALE GENOMIC DNA]</scope>
    <source>
        <strain evidence="10">ATCC 33020 / DSM 29468 / JCM 18981 / 11Fe</strain>
    </source>
</reference>
<protein>
    <recommendedName>
        <fullName evidence="4">Enolase</fullName>
        <ecNumber evidence="3">4.2.1.11</ecNumber>
    </recommendedName>
</protein>
<keyword evidence="10" id="KW-1185">Reference proteome</keyword>
<feature type="domain" description="Enolase C-terminal TIM barrel" evidence="8">
    <location>
        <begin position="7"/>
        <end position="40"/>
    </location>
</feature>
<keyword evidence="7" id="KW-0456">Lyase</keyword>
<dbReference type="SUPFAM" id="SSF51604">
    <property type="entry name" value="Enolase C-terminal domain-like"/>
    <property type="match status" value="1"/>
</dbReference>
<dbReference type="KEGG" id="afj:AFERRID_27710"/>
<dbReference type="UniPathway" id="UPA00109">
    <property type="reaction ID" value="UER00187"/>
</dbReference>
<name>A0A2Z6IP18_ACIFI</name>
<evidence type="ECO:0000256" key="3">
    <source>
        <dbReference type="ARBA" id="ARBA00012058"/>
    </source>
</evidence>
<dbReference type="EMBL" id="AP018795">
    <property type="protein sequence ID" value="BBF66553.1"/>
    <property type="molecule type" value="Genomic_DNA"/>
</dbReference>
<dbReference type="Pfam" id="PF00113">
    <property type="entry name" value="Enolase_C"/>
    <property type="match status" value="1"/>
</dbReference>
<evidence type="ECO:0000256" key="6">
    <source>
        <dbReference type="ARBA" id="ARBA00023152"/>
    </source>
</evidence>
<sequence length="56" mass="6292">MDSRSQELIANATLIKLDQIDTVTETITATRRAPYHGWGGFTRPCLSRTPSNRRTS</sequence>
<dbReference type="AlphaFoldDB" id="A0A2Z6IP18"/>
<accession>A0A2Z6IP18</accession>
<evidence type="ECO:0000256" key="5">
    <source>
        <dbReference type="ARBA" id="ARBA00022525"/>
    </source>
</evidence>
<organism evidence="9 10">
    <name type="scientific">Acidithiobacillus ferridurans</name>
    <dbReference type="NCBI Taxonomy" id="1232575"/>
    <lineage>
        <taxon>Bacteria</taxon>
        <taxon>Pseudomonadati</taxon>
        <taxon>Pseudomonadota</taxon>
        <taxon>Acidithiobacillia</taxon>
        <taxon>Acidithiobacillales</taxon>
        <taxon>Acidithiobacillaceae</taxon>
        <taxon>Acidithiobacillus</taxon>
    </lineage>
</organism>
<dbReference type="GO" id="GO:0006096">
    <property type="term" value="P:glycolytic process"/>
    <property type="evidence" value="ECO:0007669"/>
    <property type="project" value="UniProtKB-UniPathway"/>
</dbReference>
<dbReference type="EC" id="4.2.1.11" evidence="3"/>
<evidence type="ECO:0000259" key="8">
    <source>
        <dbReference type="Pfam" id="PF00113"/>
    </source>
</evidence>
<evidence type="ECO:0000313" key="10">
    <source>
        <dbReference type="Proteomes" id="UP000280188"/>
    </source>
</evidence>
<dbReference type="GO" id="GO:0004634">
    <property type="term" value="F:phosphopyruvate hydratase activity"/>
    <property type="evidence" value="ECO:0007669"/>
    <property type="project" value="UniProtKB-EC"/>
</dbReference>
<dbReference type="RefSeq" id="WP_192796486.1">
    <property type="nucleotide sequence ID" value="NZ_AP018795.1"/>
</dbReference>
<gene>
    <name evidence="9" type="ORF">AFERRID_27710</name>
</gene>
<evidence type="ECO:0000256" key="1">
    <source>
        <dbReference type="ARBA" id="ARBA00005031"/>
    </source>
</evidence>